<keyword evidence="1" id="KW-0472">Membrane</keyword>
<organism evidence="2 3">
    <name type="scientific">Nostocoides vanveenii</name>
    <dbReference type="NCBI Taxonomy" id="330835"/>
    <lineage>
        <taxon>Bacteria</taxon>
        <taxon>Bacillati</taxon>
        <taxon>Actinomycetota</taxon>
        <taxon>Actinomycetes</taxon>
        <taxon>Micrococcales</taxon>
        <taxon>Intrasporangiaceae</taxon>
        <taxon>Nostocoides</taxon>
    </lineage>
</organism>
<gene>
    <name evidence="2" type="ORF">GCM10009810_20350</name>
</gene>
<keyword evidence="1" id="KW-1133">Transmembrane helix</keyword>
<evidence type="ECO:0008006" key="4">
    <source>
        <dbReference type="Google" id="ProtNLM"/>
    </source>
</evidence>
<reference evidence="2 3" key="1">
    <citation type="journal article" date="2019" name="Int. J. Syst. Evol. Microbiol.">
        <title>The Global Catalogue of Microorganisms (GCM) 10K type strain sequencing project: providing services to taxonomists for standard genome sequencing and annotation.</title>
        <authorList>
            <consortium name="The Broad Institute Genomics Platform"/>
            <consortium name="The Broad Institute Genome Sequencing Center for Infectious Disease"/>
            <person name="Wu L."/>
            <person name="Ma J."/>
        </authorList>
    </citation>
    <scope>NUCLEOTIDE SEQUENCE [LARGE SCALE GENOMIC DNA]</scope>
    <source>
        <strain evidence="2 3">JCM 15591</strain>
    </source>
</reference>
<evidence type="ECO:0000313" key="3">
    <source>
        <dbReference type="Proteomes" id="UP001501475"/>
    </source>
</evidence>
<evidence type="ECO:0000313" key="2">
    <source>
        <dbReference type="EMBL" id="GAA1760713.1"/>
    </source>
</evidence>
<dbReference type="RefSeq" id="WP_344065653.1">
    <property type="nucleotide sequence ID" value="NZ_BAAAPN010000047.1"/>
</dbReference>
<protein>
    <recommendedName>
        <fullName evidence="4">Pilus assembly protein TadE</fullName>
    </recommendedName>
</protein>
<dbReference type="EMBL" id="BAAAPN010000047">
    <property type="protein sequence ID" value="GAA1760713.1"/>
    <property type="molecule type" value="Genomic_DNA"/>
</dbReference>
<keyword evidence="3" id="KW-1185">Reference proteome</keyword>
<keyword evidence="1" id="KW-0812">Transmembrane</keyword>
<dbReference type="InterPro" id="IPR049790">
    <property type="entry name" value="Rv3655c/TadE"/>
</dbReference>
<accession>A0ABN2KN59</accession>
<dbReference type="NCBIfam" id="NF041390">
    <property type="entry name" value="TadE_Rv3655c"/>
    <property type="match status" value="1"/>
</dbReference>
<sequence>MPGGGSRLRPRAAREAGIVTLELALGMVSFALLLLLSITAIATGVDHVQCSEASRVGARLAARSEPLNAIVSGALAVAPDGSRVSVQADGTTVTVTVRAPARAPFAELGWDVAAVGRSVAPMEDR</sequence>
<proteinExistence type="predicted"/>
<dbReference type="Proteomes" id="UP001501475">
    <property type="component" value="Unassembled WGS sequence"/>
</dbReference>
<feature type="transmembrane region" description="Helical" evidence="1">
    <location>
        <begin position="21"/>
        <end position="45"/>
    </location>
</feature>
<name>A0ABN2KN59_9MICO</name>
<evidence type="ECO:0000256" key="1">
    <source>
        <dbReference type="SAM" id="Phobius"/>
    </source>
</evidence>
<comment type="caution">
    <text evidence="2">The sequence shown here is derived from an EMBL/GenBank/DDBJ whole genome shotgun (WGS) entry which is preliminary data.</text>
</comment>